<dbReference type="InterPro" id="IPR050819">
    <property type="entry name" value="Tripeptidyl-peptidase_I"/>
</dbReference>
<keyword evidence="14" id="KW-0325">Glycoprotein</keyword>
<protein>
    <recommendedName>
        <fullName evidence="4">tripeptidyl-peptidase II</fullName>
        <ecNumber evidence="4">3.4.14.10</ecNumber>
    </recommendedName>
</protein>
<dbReference type="HOGENOM" id="CLU_013783_4_0_1"/>
<evidence type="ECO:0000256" key="13">
    <source>
        <dbReference type="ARBA" id="ARBA00023145"/>
    </source>
</evidence>
<dbReference type="InterPro" id="IPR030400">
    <property type="entry name" value="Sedolisin_dom"/>
</dbReference>
<evidence type="ECO:0000256" key="5">
    <source>
        <dbReference type="ARBA" id="ARBA00022525"/>
    </source>
</evidence>
<dbReference type="Gene3D" id="3.40.50.200">
    <property type="entry name" value="Peptidase S8/S53 domain"/>
    <property type="match status" value="1"/>
</dbReference>
<dbReference type="RefSeq" id="XP_007919285.1">
    <property type="nucleotide sequence ID" value="XM_007921094.1"/>
</dbReference>
<keyword evidence="19" id="KW-1185">Reference proteome</keyword>
<evidence type="ECO:0000313" key="18">
    <source>
        <dbReference type="EMBL" id="EON95925.1"/>
    </source>
</evidence>
<dbReference type="CDD" id="cd04056">
    <property type="entry name" value="Peptidases_S53"/>
    <property type="match status" value="1"/>
</dbReference>
<feature type="binding site" evidence="15">
    <location>
        <position position="589"/>
    </location>
    <ligand>
        <name>Ca(2+)</name>
        <dbReference type="ChEBI" id="CHEBI:29108"/>
    </ligand>
</feature>
<dbReference type="PROSITE" id="PS51695">
    <property type="entry name" value="SEDOLISIN"/>
    <property type="match status" value="1"/>
</dbReference>
<dbReference type="PANTHER" id="PTHR14218:SF19">
    <property type="entry name" value="SERINE PROTEASE AORO, PUTATIVE (AFU_ORTHOLOGUE AFUA_6G10250)-RELATED"/>
    <property type="match status" value="1"/>
</dbReference>
<dbReference type="Proteomes" id="UP000014074">
    <property type="component" value="Unassembled WGS sequence"/>
</dbReference>
<dbReference type="SUPFAM" id="SSF54897">
    <property type="entry name" value="Protease propeptides/inhibitors"/>
    <property type="match status" value="1"/>
</dbReference>
<dbReference type="MEROPS" id="S53.007"/>
<evidence type="ECO:0000256" key="10">
    <source>
        <dbReference type="ARBA" id="ARBA00022825"/>
    </source>
</evidence>
<keyword evidence="6 15" id="KW-0645">Protease</keyword>
<dbReference type="GO" id="GO:0005576">
    <property type="term" value="C:extracellular region"/>
    <property type="evidence" value="ECO:0007669"/>
    <property type="project" value="UniProtKB-SubCell"/>
</dbReference>
<sequence>MSTAVLPVRIGLAQQNLHRAEEFISEVAHPESPNYGKHWSPEKIIETFAPKKEAVDAVMEWLESEGISSSRVKQSASKNWLSFNATVREVEHLLKTEYHIYKHFSSGHSHVACDKYHVPEHLKEHIDIVTPTVHFDQRIGEARKNKQKALSDEHVQELKKRSDLLKKRQSRPEHGILGSPSDGSNPKQGATITNALMDLNQCDTMITPACLRALYATPPGTLASANNTLGIVEYTPQAFLQKDLNLYFQQFETRLDGKSPIVQLLDNGVLQTQNQSFSFNGESALDLEFAMALIFPQQATLFQVGDLVQGASFNNFLDSIDASFCTFQGGNSKDPNVDAQYASRVGCGTHSPTNVISTSYGYNEGDLSAKYEERQCAEYMKLGLQGVTVVYSSGDFGVAGNGGQCIDPLTGAYNNGTSGIFNPSFPGSCPWVTSVGATQVLEGSSVRTAESACSTVIFSGGGFSNVFPMPSYQSKAVESYFADSAPPYGADRFNNSKTVRGFPDVSANGANYVTAVNGNFSLSFGTSASAPVFASIVNLINEKRIEAGKGPVGFINPALYANPQVLNDVANGNNPGCGTDGFEAVAGWDPLTGLGTPNYPAMENLFLSLP</sequence>
<keyword evidence="7 15" id="KW-0479">Metal-binding</keyword>
<evidence type="ECO:0000256" key="1">
    <source>
        <dbReference type="ARBA" id="ARBA00001910"/>
    </source>
</evidence>
<feature type="compositionally biased region" description="Basic and acidic residues" evidence="16">
    <location>
        <begin position="144"/>
        <end position="174"/>
    </location>
</feature>
<dbReference type="KEGG" id="tmn:UCRPA7_8582"/>
<evidence type="ECO:0000256" key="16">
    <source>
        <dbReference type="SAM" id="MobiDB-lite"/>
    </source>
</evidence>
<evidence type="ECO:0000256" key="15">
    <source>
        <dbReference type="PROSITE-ProRule" id="PRU01032"/>
    </source>
</evidence>
<keyword evidence="9 15" id="KW-0378">Hydrolase</keyword>
<keyword evidence="11 15" id="KW-0106">Calcium</keyword>
<organism evidence="18 19">
    <name type="scientific">Phaeoacremonium minimum (strain UCR-PA7)</name>
    <name type="common">Esca disease fungus</name>
    <name type="synonym">Togninia minima</name>
    <dbReference type="NCBI Taxonomy" id="1286976"/>
    <lineage>
        <taxon>Eukaryota</taxon>
        <taxon>Fungi</taxon>
        <taxon>Dikarya</taxon>
        <taxon>Ascomycota</taxon>
        <taxon>Pezizomycotina</taxon>
        <taxon>Sordariomycetes</taxon>
        <taxon>Sordariomycetidae</taxon>
        <taxon>Togniniales</taxon>
        <taxon>Togniniaceae</taxon>
        <taxon>Phaeoacremonium</taxon>
    </lineage>
</organism>
<reference evidence="19" key="1">
    <citation type="journal article" date="2013" name="Genome Announc.">
        <title>Draft genome sequence of the ascomycete Phaeoacremonium aleophilum strain UCR-PA7, a causal agent of the esca disease complex in grapevines.</title>
        <authorList>
            <person name="Blanco-Ulate B."/>
            <person name="Rolshausen P."/>
            <person name="Cantu D."/>
        </authorList>
    </citation>
    <scope>NUCLEOTIDE SEQUENCE [LARGE SCALE GENOMIC DNA]</scope>
    <source>
        <strain evidence="19">UCR-PA7</strain>
    </source>
</reference>
<feature type="binding site" evidence="15">
    <location>
        <position position="568"/>
    </location>
    <ligand>
        <name>Ca(2+)</name>
        <dbReference type="ChEBI" id="CHEBI:29108"/>
    </ligand>
</feature>
<dbReference type="SMART" id="SM00944">
    <property type="entry name" value="Pro-kuma_activ"/>
    <property type="match status" value="1"/>
</dbReference>
<feature type="active site" description="Charge relay system" evidence="15">
    <location>
        <position position="282"/>
    </location>
</feature>
<dbReference type="GO" id="GO:0004252">
    <property type="term" value="F:serine-type endopeptidase activity"/>
    <property type="evidence" value="ECO:0007669"/>
    <property type="project" value="UniProtKB-UniRule"/>
</dbReference>
<dbReference type="eggNOG" id="ENOG502QZ4I">
    <property type="taxonomic scope" value="Eukaryota"/>
</dbReference>
<evidence type="ECO:0000256" key="12">
    <source>
        <dbReference type="ARBA" id="ARBA00023026"/>
    </source>
</evidence>
<evidence type="ECO:0000256" key="6">
    <source>
        <dbReference type="ARBA" id="ARBA00022670"/>
    </source>
</evidence>
<dbReference type="EMBL" id="KB933367">
    <property type="protein sequence ID" value="EON95925.1"/>
    <property type="molecule type" value="Genomic_DNA"/>
</dbReference>
<evidence type="ECO:0000313" key="19">
    <source>
        <dbReference type="Proteomes" id="UP000014074"/>
    </source>
</evidence>
<evidence type="ECO:0000256" key="3">
    <source>
        <dbReference type="ARBA" id="ARBA00004239"/>
    </source>
</evidence>
<evidence type="ECO:0000256" key="2">
    <source>
        <dbReference type="ARBA" id="ARBA00002451"/>
    </source>
</evidence>
<evidence type="ECO:0000256" key="4">
    <source>
        <dbReference type="ARBA" id="ARBA00012462"/>
    </source>
</evidence>
<evidence type="ECO:0000259" key="17">
    <source>
        <dbReference type="PROSITE" id="PS51695"/>
    </source>
</evidence>
<dbReference type="AlphaFoldDB" id="R8B9E1"/>
<evidence type="ECO:0000256" key="14">
    <source>
        <dbReference type="ARBA" id="ARBA00023180"/>
    </source>
</evidence>
<dbReference type="EC" id="3.4.14.10" evidence="4"/>
<feature type="binding site" evidence="15">
    <location>
        <position position="587"/>
    </location>
    <ligand>
        <name>Ca(2+)</name>
        <dbReference type="ChEBI" id="CHEBI:29108"/>
    </ligand>
</feature>
<feature type="binding site" evidence="15">
    <location>
        <position position="569"/>
    </location>
    <ligand>
        <name>Ca(2+)</name>
        <dbReference type="ChEBI" id="CHEBI:29108"/>
    </ligand>
</feature>
<name>R8B9E1_PHAM7</name>
<dbReference type="GO" id="GO:0008240">
    <property type="term" value="F:tripeptidyl-peptidase activity"/>
    <property type="evidence" value="ECO:0007669"/>
    <property type="project" value="UniProtKB-EC"/>
</dbReference>
<dbReference type="Pfam" id="PF09286">
    <property type="entry name" value="Pro-kuma_activ"/>
    <property type="match status" value="1"/>
</dbReference>
<dbReference type="OrthoDB" id="409122at2759"/>
<feature type="domain" description="Peptidase S53" evidence="17">
    <location>
        <begin position="205"/>
        <end position="609"/>
    </location>
</feature>
<evidence type="ECO:0000256" key="7">
    <source>
        <dbReference type="ARBA" id="ARBA00022723"/>
    </source>
</evidence>
<dbReference type="GeneID" id="19329447"/>
<keyword evidence="10 15" id="KW-0720">Serine protease</keyword>
<comment type="catalytic activity">
    <reaction evidence="1">
        <text>Release of an N-terminal tripeptide from a polypeptide.</text>
        <dbReference type="EC" id="3.4.14.10"/>
    </reaction>
</comment>
<dbReference type="InterPro" id="IPR036852">
    <property type="entry name" value="Peptidase_S8/S53_dom_sf"/>
</dbReference>
<evidence type="ECO:0000256" key="9">
    <source>
        <dbReference type="ARBA" id="ARBA00022801"/>
    </source>
</evidence>
<dbReference type="PANTHER" id="PTHR14218">
    <property type="entry name" value="PROTEASE S8 TRIPEPTIDYL PEPTIDASE I CLN2"/>
    <property type="match status" value="1"/>
</dbReference>
<keyword evidence="5" id="KW-0964">Secreted</keyword>
<dbReference type="FunFam" id="3.40.50.200:FF:000015">
    <property type="entry name" value="Tripeptidyl peptidase A"/>
    <property type="match status" value="1"/>
</dbReference>
<evidence type="ECO:0000256" key="8">
    <source>
        <dbReference type="ARBA" id="ARBA00022729"/>
    </source>
</evidence>
<keyword evidence="13" id="KW-0865">Zymogen</keyword>
<dbReference type="SUPFAM" id="SSF52743">
    <property type="entry name" value="Subtilisin-like"/>
    <property type="match status" value="1"/>
</dbReference>
<evidence type="ECO:0000256" key="11">
    <source>
        <dbReference type="ARBA" id="ARBA00022837"/>
    </source>
</evidence>
<feature type="compositionally biased region" description="Polar residues" evidence="16">
    <location>
        <begin position="181"/>
        <end position="190"/>
    </location>
</feature>
<keyword evidence="12" id="KW-0843">Virulence</keyword>
<gene>
    <name evidence="18" type="ORF">UCRPA7_8582</name>
</gene>
<proteinExistence type="predicted"/>
<keyword evidence="8" id="KW-0732">Signal</keyword>
<feature type="active site" description="Charge relay system" evidence="15">
    <location>
        <position position="286"/>
    </location>
</feature>
<comment type="cofactor">
    <cofactor evidence="15">
        <name>Ca(2+)</name>
        <dbReference type="ChEBI" id="CHEBI:29108"/>
    </cofactor>
    <text evidence="15">Binds 1 Ca(2+) ion per subunit.</text>
</comment>
<dbReference type="GO" id="GO:0046872">
    <property type="term" value="F:metal ion binding"/>
    <property type="evidence" value="ECO:0007669"/>
    <property type="project" value="UniProtKB-UniRule"/>
</dbReference>
<dbReference type="CDD" id="cd11377">
    <property type="entry name" value="Pro-peptidase_S53"/>
    <property type="match status" value="1"/>
</dbReference>
<feature type="region of interest" description="Disordered" evidence="16">
    <location>
        <begin position="144"/>
        <end position="190"/>
    </location>
</feature>
<dbReference type="GO" id="GO:0006508">
    <property type="term" value="P:proteolysis"/>
    <property type="evidence" value="ECO:0007669"/>
    <property type="project" value="UniProtKB-KW"/>
</dbReference>
<accession>R8B9E1</accession>
<dbReference type="InterPro" id="IPR015366">
    <property type="entry name" value="S53_propep"/>
</dbReference>
<feature type="active site" description="Charge relay system" evidence="15">
    <location>
        <position position="527"/>
    </location>
</feature>
<comment type="function">
    <text evidence="2">Secreted tripeptidyl-peptidase which degrades proteins at acidic pHs and is involved in virulence.</text>
</comment>
<comment type="subcellular location">
    <subcellularLocation>
        <location evidence="3">Secreted</location>
        <location evidence="3">Extracellular space</location>
    </subcellularLocation>
</comment>